<dbReference type="GeneID" id="83199848"/>
<evidence type="ECO:0000256" key="3">
    <source>
        <dbReference type="ARBA" id="ARBA00022679"/>
    </source>
</evidence>
<protein>
    <submittedName>
        <fullName evidence="5">Uncharacterized protein</fullName>
    </submittedName>
</protein>
<dbReference type="RefSeq" id="XP_058331548.1">
    <property type="nucleotide sequence ID" value="XM_058472545.1"/>
</dbReference>
<dbReference type="EMBL" id="JAPQKS010000003">
    <property type="protein sequence ID" value="KAJ5238629.1"/>
    <property type="molecule type" value="Genomic_DNA"/>
</dbReference>
<dbReference type="InterPro" id="IPR002088">
    <property type="entry name" value="Prenyl_trans_a"/>
</dbReference>
<dbReference type="SUPFAM" id="SSF48439">
    <property type="entry name" value="Protein prenylyltransferase"/>
    <property type="match status" value="1"/>
</dbReference>
<evidence type="ECO:0000256" key="1">
    <source>
        <dbReference type="ARBA" id="ARBA00006734"/>
    </source>
</evidence>
<evidence type="ECO:0000256" key="2">
    <source>
        <dbReference type="ARBA" id="ARBA00022602"/>
    </source>
</evidence>
<dbReference type="AlphaFoldDB" id="A0A9W9TT69"/>
<keyword evidence="3" id="KW-0808">Transferase</keyword>
<keyword evidence="2" id="KW-0637">Prenyltransferase</keyword>
<dbReference type="PANTHER" id="PTHR11129">
    <property type="entry name" value="PROTEIN FARNESYLTRANSFERASE ALPHA SUBUNIT/RAB GERANYLGERANYL TRANSFERASE ALPHA SUBUNIT"/>
    <property type="match status" value="1"/>
</dbReference>
<evidence type="ECO:0000313" key="6">
    <source>
        <dbReference type="Proteomes" id="UP001150941"/>
    </source>
</evidence>
<dbReference type="Gene3D" id="1.25.40.120">
    <property type="entry name" value="Protein prenylyltransferase"/>
    <property type="match status" value="1"/>
</dbReference>
<dbReference type="GO" id="GO:0008318">
    <property type="term" value="F:protein prenyltransferase activity"/>
    <property type="evidence" value="ECO:0007669"/>
    <property type="project" value="InterPro"/>
</dbReference>
<gene>
    <name evidence="5" type="ORF">N7468_003248</name>
</gene>
<evidence type="ECO:0000256" key="4">
    <source>
        <dbReference type="ARBA" id="ARBA00022737"/>
    </source>
</evidence>
<comment type="similarity">
    <text evidence="1">Belongs to the protein prenyltransferase subunit alpha family.</text>
</comment>
<organism evidence="5 6">
    <name type="scientific">Penicillium chermesinum</name>
    <dbReference type="NCBI Taxonomy" id="63820"/>
    <lineage>
        <taxon>Eukaryota</taxon>
        <taxon>Fungi</taxon>
        <taxon>Dikarya</taxon>
        <taxon>Ascomycota</taxon>
        <taxon>Pezizomycotina</taxon>
        <taxon>Eurotiomycetes</taxon>
        <taxon>Eurotiomycetidae</taxon>
        <taxon>Eurotiales</taxon>
        <taxon>Aspergillaceae</taxon>
        <taxon>Penicillium</taxon>
    </lineage>
</organism>
<dbReference type="Proteomes" id="UP001150941">
    <property type="component" value="Unassembled WGS sequence"/>
</dbReference>
<reference evidence="5" key="2">
    <citation type="journal article" date="2023" name="IMA Fungus">
        <title>Comparative genomic study of the Penicillium genus elucidates a diverse pangenome and 15 lateral gene transfer events.</title>
        <authorList>
            <person name="Petersen C."/>
            <person name="Sorensen T."/>
            <person name="Nielsen M.R."/>
            <person name="Sondergaard T.E."/>
            <person name="Sorensen J.L."/>
            <person name="Fitzpatrick D.A."/>
            <person name="Frisvad J.C."/>
            <person name="Nielsen K.L."/>
        </authorList>
    </citation>
    <scope>NUCLEOTIDE SEQUENCE</scope>
    <source>
        <strain evidence="5">IBT 19713</strain>
    </source>
</reference>
<sequence length="342" mass="38721">MSASEQAFRELSHVFSTRGNQVLEIEIIPPSLGSSFLQDEASIGLTKKALVQAYTVARELFFKHLVLVFEEGTRAQQSHDELGDELGITEIMLLFDCEHLTACNWRKRQLLAAAARCAKAPDQIVPTKEMLKAELTLLTSFQTSPLHRHTKSPTLWSHRLWTVKQLLALESLSTNAMLKLQYEELAYVLRAGELHPRNYYAFGYMRQLHSFLASIATVEGRPGWSLDLAKSLLDPVLNWCYAHPRDISGWTFGKYLLHQISDQQIRNQVIARALSFARDIGWEGESFWTFVDQTVREFSLEQVVHAIVPLETEPSLSTGNAPAWANRLATAKVYWAAHKSPS</sequence>
<reference evidence="5" key="1">
    <citation type="submission" date="2022-11" db="EMBL/GenBank/DDBJ databases">
        <authorList>
            <person name="Petersen C."/>
        </authorList>
    </citation>
    <scope>NUCLEOTIDE SEQUENCE</scope>
    <source>
        <strain evidence="5">IBT 19713</strain>
    </source>
</reference>
<dbReference type="PANTHER" id="PTHR11129:SF3">
    <property type="entry name" value="PROTEIN PRENYLTRANSFERASE ALPHA SUBUNIT REPEAT-CONTAINING PROTEIN 1"/>
    <property type="match status" value="1"/>
</dbReference>
<accession>A0A9W9TT69</accession>
<name>A0A9W9TT69_9EURO</name>
<evidence type="ECO:0000313" key="5">
    <source>
        <dbReference type="EMBL" id="KAJ5238629.1"/>
    </source>
</evidence>
<dbReference type="Pfam" id="PF01239">
    <property type="entry name" value="PPTA"/>
    <property type="match status" value="1"/>
</dbReference>
<keyword evidence="4" id="KW-0677">Repeat</keyword>
<dbReference type="OrthoDB" id="5358702at2759"/>
<keyword evidence="6" id="KW-1185">Reference proteome</keyword>
<comment type="caution">
    <text evidence="5">The sequence shown here is derived from an EMBL/GenBank/DDBJ whole genome shotgun (WGS) entry which is preliminary data.</text>
</comment>
<dbReference type="GO" id="GO:0005737">
    <property type="term" value="C:cytoplasm"/>
    <property type="evidence" value="ECO:0007669"/>
    <property type="project" value="TreeGrafter"/>
</dbReference>
<proteinExistence type="inferred from homology"/>